<proteinExistence type="predicted"/>
<gene>
    <name evidence="3" type="ORF">PM001_LOCUS6315</name>
</gene>
<evidence type="ECO:0000256" key="1">
    <source>
        <dbReference type="SAM" id="MobiDB-lite"/>
    </source>
</evidence>
<dbReference type="EMBL" id="CAKLBY020000050">
    <property type="protein sequence ID" value="CAK7919920.1"/>
    <property type="molecule type" value="Genomic_DNA"/>
</dbReference>
<evidence type="ECO:0000313" key="3">
    <source>
        <dbReference type="EMBL" id="CAK7919920.1"/>
    </source>
</evidence>
<feature type="transmembrane region" description="Helical" evidence="2">
    <location>
        <begin position="61"/>
        <end position="82"/>
    </location>
</feature>
<keyword evidence="2" id="KW-1133">Transmembrane helix</keyword>
<feature type="region of interest" description="Disordered" evidence="1">
    <location>
        <begin position="86"/>
        <end position="129"/>
    </location>
</feature>
<keyword evidence="2" id="KW-0472">Membrane</keyword>
<feature type="compositionally biased region" description="Basic and acidic residues" evidence="1">
    <location>
        <begin position="101"/>
        <end position="110"/>
    </location>
</feature>
<evidence type="ECO:0000256" key="2">
    <source>
        <dbReference type="SAM" id="Phobius"/>
    </source>
</evidence>
<accession>A0AAV1TJ21</accession>
<dbReference type="AlphaFoldDB" id="A0AAV1TJ21"/>
<organism evidence="3 4">
    <name type="scientific">Peronospora matthiolae</name>
    <dbReference type="NCBI Taxonomy" id="2874970"/>
    <lineage>
        <taxon>Eukaryota</taxon>
        <taxon>Sar</taxon>
        <taxon>Stramenopiles</taxon>
        <taxon>Oomycota</taxon>
        <taxon>Peronosporomycetes</taxon>
        <taxon>Peronosporales</taxon>
        <taxon>Peronosporaceae</taxon>
        <taxon>Peronospora</taxon>
    </lineage>
</organism>
<name>A0AAV1TJ21_9STRA</name>
<protein>
    <submittedName>
        <fullName evidence="3">Uncharacterized protein</fullName>
    </submittedName>
</protein>
<dbReference type="Proteomes" id="UP001162060">
    <property type="component" value="Unassembled WGS sequence"/>
</dbReference>
<keyword evidence="2" id="KW-0812">Transmembrane</keyword>
<evidence type="ECO:0000313" key="4">
    <source>
        <dbReference type="Proteomes" id="UP001162060"/>
    </source>
</evidence>
<sequence length="129" mass="13945">MPHEEITAMAARDGRPSRFFLSLASLTSSSLLAYVPCMENSVKFSGGAVAALVAVRCAGSLRSACVVGMLSGLFAHSLYADVLHKRRRKRRRGRQGGGGGKRQEERREMESGGEEVVDEEEEEAADAET</sequence>
<comment type="caution">
    <text evidence="3">The sequence shown here is derived from an EMBL/GenBank/DDBJ whole genome shotgun (WGS) entry which is preliminary data.</text>
</comment>
<reference evidence="3" key="1">
    <citation type="submission" date="2024-01" db="EMBL/GenBank/DDBJ databases">
        <authorList>
            <person name="Webb A."/>
        </authorList>
    </citation>
    <scope>NUCLEOTIDE SEQUENCE</scope>
    <source>
        <strain evidence="3">Pm1</strain>
    </source>
</reference>
<feature type="compositionally biased region" description="Acidic residues" evidence="1">
    <location>
        <begin position="111"/>
        <end position="129"/>
    </location>
</feature>